<evidence type="ECO:0000313" key="2">
    <source>
        <dbReference type="EMBL" id="KKO09049.1"/>
    </source>
</evidence>
<sequence>MPANRIEHHPQRHCFTVHTDGKESILQYRLLVADAGNPGVDFTRTYVPEQLRGQGIAEALVRRGLSWAKAQNLQIQASCWYVQKFLR</sequence>
<name>A0A0F9YVW1_9ZZZZ</name>
<dbReference type="PROSITE" id="PS51729">
    <property type="entry name" value="GNAT_YJDJ"/>
    <property type="match status" value="1"/>
</dbReference>
<dbReference type="Gene3D" id="3.40.630.30">
    <property type="match status" value="1"/>
</dbReference>
<dbReference type="AlphaFoldDB" id="A0A0F9YVW1"/>
<reference evidence="2" key="1">
    <citation type="journal article" date="2015" name="Nature">
        <title>Complex archaea that bridge the gap between prokaryotes and eukaryotes.</title>
        <authorList>
            <person name="Spang A."/>
            <person name="Saw J.H."/>
            <person name="Jorgensen S.L."/>
            <person name="Zaremba-Niedzwiedzka K."/>
            <person name="Martijn J."/>
            <person name="Lind A.E."/>
            <person name="van Eijk R."/>
            <person name="Schleper C."/>
            <person name="Guy L."/>
            <person name="Ettema T.J."/>
        </authorList>
    </citation>
    <scope>NUCLEOTIDE SEQUENCE</scope>
</reference>
<dbReference type="PANTHER" id="PTHR31435:SF9">
    <property type="entry name" value="PROTEIN NATD1"/>
    <property type="match status" value="1"/>
</dbReference>
<accession>A0A0F9YVW1</accession>
<dbReference type="Pfam" id="PF14542">
    <property type="entry name" value="Acetyltransf_CG"/>
    <property type="match status" value="1"/>
</dbReference>
<dbReference type="SUPFAM" id="SSF55729">
    <property type="entry name" value="Acyl-CoA N-acyltransferases (Nat)"/>
    <property type="match status" value="1"/>
</dbReference>
<dbReference type="InterPro" id="IPR031165">
    <property type="entry name" value="GNAT_YJDJ"/>
</dbReference>
<dbReference type="EMBL" id="LAZR01000008">
    <property type="protein sequence ID" value="KKO09049.1"/>
    <property type="molecule type" value="Genomic_DNA"/>
</dbReference>
<organism evidence="2">
    <name type="scientific">marine sediment metagenome</name>
    <dbReference type="NCBI Taxonomy" id="412755"/>
    <lineage>
        <taxon>unclassified sequences</taxon>
        <taxon>metagenomes</taxon>
        <taxon>ecological metagenomes</taxon>
    </lineage>
</organism>
<protein>
    <recommendedName>
        <fullName evidence="1">N-acetyltransferase domain-containing protein</fullName>
    </recommendedName>
</protein>
<dbReference type="InterPro" id="IPR016181">
    <property type="entry name" value="Acyl_CoA_acyltransferase"/>
</dbReference>
<feature type="domain" description="N-acetyltransferase" evidence="1">
    <location>
        <begin position="7"/>
        <end position="87"/>
    </location>
</feature>
<dbReference type="InterPro" id="IPR045057">
    <property type="entry name" value="Gcn5-rel_NAT"/>
</dbReference>
<dbReference type="CDD" id="cd04301">
    <property type="entry name" value="NAT_SF"/>
    <property type="match status" value="1"/>
</dbReference>
<dbReference type="PANTHER" id="PTHR31435">
    <property type="entry name" value="PROTEIN NATD1"/>
    <property type="match status" value="1"/>
</dbReference>
<evidence type="ECO:0000259" key="1">
    <source>
        <dbReference type="PROSITE" id="PS51729"/>
    </source>
</evidence>
<comment type="caution">
    <text evidence="2">The sequence shown here is derived from an EMBL/GenBank/DDBJ whole genome shotgun (WGS) entry which is preliminary data.</text>
</comment>
<gene>
    <name evidence="2" type="ORF">LCGC14_0041680</name>
</gene>
<proteinExistence type="predicted"/>